<accession>A0AAX6EX56</accession>
<dbReference type="Proteomes" id="UP001140949">
    <property type="component" value="Unassembled WGS sequence"/>
</dbReference>
<protein>
    <submittedName>
        <fullName evidence="1">Uncharacterized protein</fullName>
    </submittedName>
</protein>
<dbReference type="EMBL" id="JANAVB010033219">
    <property type="protein sequence ID" value="KAJ6808732.1"/>
    <property type="molecule type" value="Genomic_DNA"/>
</dbReference>
<sequence length="59" mass="7013">MATGHQHRRVLFVPLFPQHWTDKARVELKLASKIQRHGQLIHFLPLLLLSSHHHTRHLQ</sequence>
<dbReference type="AlphaFoldDB" id="A0AAX6EX56"/>
<comment type="caution">
    <text evidence="1">The sequence shown here is derived from an EMBL/GenBank/DDBJ whole genome shotgun (WGS) entry which is preliminary data.</text>
</comment>
<proteinExistence type="predicted"/>
<organism evidence="1 2">
    <name type="scientific">Iris pallida</name>
    <name type="common">Sweet iris</name>
    <dbReference type="NCBI Taxonomy" id="29817"/>
    <lineage>
        <taxon>Eukaryota</taxon>
        <taxon>Viridiplantae</taxon>
        <taxon>Streptophyta</taxon>
        <taxon>Embryophyta</taxon>
        <taxon>Tracheophyta</taxon>
        <taxon>Spermatophyta</taxon>
        <taxon>Magnoliopsida</taxon>
        <taxon>Liliopsida</taxon>
        <taxon>Asparagales</taxon>
        <taxon>Iridaceae</taxon>
        <taxon>Iridoideae</taxon>
        <taxon>Irideae</taxon>
        <taxon>Iris</taxon>
    </lineage>
</organism>
<gene>
    <name evidence="1" type="ORF">M6B38_165335</name>
</gene>
<keyword evidence="2" id="KW-1185">Reference proteome</keyword>
<reference evidence="1" key="1">
    <citation type="journal article" date="2023" name="GigaByte">
        <title>Genome assembly of the bearded iris, Iris pallida Lam.</title>
        <authorList>
            <person name="Bruccoleri R.E."/>
            <person name="Oakeley E.J."/>
            <person name="Faust A.M.E."/>
            <person name="Altorfer M."/>
            <person name="Dessus-Babus S."/>
            <person name="Burckhardt D."/>
            <person name="Oertli M."/>
            <person name="Naumann U."/>
            <person name="Petersen F."/>
            <person name="Wong J."/>
        </authorList>
    </citation>
    <scope>NUCLEOTIDE SEQUENCE</scope>
    <source>
        <strain evidence="1">GSM-AAB239-AS_SAM_17_03QT</strain>
    </source>
</reference>
<name>A0AAX6EX56_IRIPA</name>
<reference evidence="1" key="2">
    <citation type="submission" date="2023-04" db="EMBL/GenBank/DDBJ databases">
        <authorList>
            <person name="Bruccoleri R.E."/>
            <person name="Oakeley E.J."/>
            <person name="Faust A.-M."/>
            <person name="Dessus-Babus S."/>
            <person name="Altorfer M."/>
            <person name="Burckhardt D."/>
            <person name="Oertli M."/>
            <person name="Naumann U."/>
            <person name="Petersen F."/>
            <person name="Wong J."/>
        </authorList>
    </citation>
    <scope>NUCLEOTIDE SEQUENCE</scope>
    <source>
        <strain evidence="1">GSM-AAB239-AS_SAM_17_03QT</strain>
        <tissue evidence="1">Leaf</tissue>
    </source>
</reference>
<evidence type="ECO:0000313" key="1">
    <source>
        <dbReference type="EMBL" id="KAJ6808732.1"/>
    </source>
</evidence>
<evidence type="ECO:0000313" key="2">
    <source>
        <dbReference type="Proteomes" id="UP001140949"/>
    </source>
</evidence>